<evidence type="ECO:0000313" key="2">
    <source>
        <dbReference type="Proteomes" id="UP000027222"/>
    </source>
</evidence>
<dbReference type="Proteomes" id="UP000027222">
    <property type="component" value="Unassembled WGS sequence"/>
</dbReference>
<gene>
    <name evidence="1" type="ORF">GALMADRAFT_234511</name>
</gene>
<protein>
    <recommendedName>
        <fullName evidence="3">F-box domain-containing protein</fullName>
    </recommendedName>
</protein>
<evidence type="ECO:0000313" key="1">
    <source>
        <dbReference type="EMBL" id="KDR85570.1"/>
    </source>
</evidence>
<dbReference type="SUPFAM" id="SSF81383">
    <property type="entry name" value="F-box domain"/>
    <property type="match status" value="1"/>
</dbReference>
<dbReference type="HOGENOM" id="CLU_403894_0_0_1"/>
<sequence length="611" mass="70330">MSRALESLKSIPLAYAAIRRFFSRDNPCFFARIPDDVFLGHVFPHLLVEEIISMRLTCKAFYILTHEPVIWKRFLDRIQLPVTQLRPTFKYTAKSTDYEIETIVTSACALDRLWRAGFPRINDDKILMTRNKVVDLKLLPGGKFLVASVKDRCNFRFFILVYALDVMHGSRLLARLPTFYKVFNLQAKYMYHDGKPGIMISYTRRRFKNGTPANLQQNINDFYHGTPVDIHHPLLYEACSVHMPLEPVEILIRPDLRPKTGEYTGVARDLDPPFVDVLRYETESEIHSPTLFMNGAGPCMAFVEDKSGRSVVQIIELATRARVMLNCADVTEYAGMPHRIRAIRYLPCQSGILVVRSVSTTPGESDIMVFETYDLPASDEIHEVSSKRRWECRDHWQLHGEVVISDSEPPIKMAPDHPDIRLQEDGPPTIWIFAPSDNPKGCTFWWFRADPDPTAMDRWEYNREPEAYHRHNGVYHERALPGTERTLYLEIDKGISESSLLCRMRRFHFPTSRFPNQYPTKEICVPVTNRPKAEALILKDITSSEYVGNTVNKLGGLIAITWDESSGKICLAAEKEDAIRVYNTAPIAECYDKLAHEWRQALQEQAQDNDR</sequence>
<keyword evidence="2" id="KW-1185">Reference proteome</keyword>
<dbReference type="AlphaFoldDB" id="A0A067TQU3"/>
<organism evidence="1 2">
    <name type="scientific">Galerina marginata (strain CBS 339.88)</name>
    <dbReference type="NCBI Taxonomy" id="685588"/>
    <lineage>
        <taxon>Eukaryota</taxon>
        <taxon>Fungi</taxon>
        <taxon>Dikarya</taxon>
        <taxon>Basidiomycota</taxon>
        <taxon>Agaricomycotina</taxon>
        <taxon>Agaricomycetes</taxon>
        <taxon>Agaricomycetidae</taxon>
        <taxon>Agaricales</taxon>
        <taxon>Agaricineae</taxon>
        <taxon>Strophariaceae</taxon>
        <taxon>Galerina</taxon>
    </lineage>
</organism>
<dbReference type="OrthoDB" id="3219396at2759"/>
<proteinExistence type="predicted"/>
<dbReference type="InterPro" id="IPR036047">
    <property type="entry name" value="F-box-like_dom_sf"/>
</dbReference>
<evidence type="ECO:0008006" key="3">
    <source>
        <dbReference type="Google" id="ProtNLM"/>
    </source>
</evidence>
<dbReference type="CDD" id="cd09917">
    <property type="entry name" value="F-box_SF"/>
    <property type="match status" value="1"/>
</dbReference>
<accession>A0A067TQU3</accession>
<dbReference type="STRING" id="685588.A0A067TQU3"/>
<dbReference type="EMBL" id="KL142367">
    <property type="protein sequence ID" value="KDR85570.1"/>
    <property type="molecule type" value="Genomic_DNA"/>
</dbReference>
<reference evidence="2" key="1">
    <citation type="journal article" date="2014" name="Proc. Natl. Acad. Sci. U.S.A.">
        <title>Extensive sampling of basidiomycete genomes demonstrates inadequacy of the white-rot/brown-rot paradigm for wood decay fungi.</title>
        <authorList>
            <person name="Riley R."/>
            <person name="Salamov A.A."/>
            <person name="Brown D.W."/>
            <person name="Nagy L.G."/>
            <person name="Floudas D."/>
            <person name="Held B.W."/>
            <person name="Levasseur A."/>
            <person name="Lombard V."/>
            <person name="Morin E."/>
            <person name="Otillar R."/>
            <person name="Lindquist E.A."/>
            <person name="Sun H."/>
            <person name="LaButti K.M."/>
            <person name="Schmutz J."/>
            <person name="Jabbour D."/>
            <person name="Luo H."/>
            <person name="Baker S.E."/>
            <person name="Pisabarro A.G."/>
            <person name="Walton J.D."/>
            <person name="Blanchette R.A."/>
            <person name="Henrissat B."/>
            <person name="Martin F."/>
            <person name="Cullen D."/>
            <person name="Hibbett D.S."/>
            <person name="Grigoriev I.V."/>
        </authorList>
    </citation>
    <scope>NUCLEOTIDE SEQUENCE [LARGE SCALE GENOMIC DNA]</scope>
    <source>
        <strain evidence="2">CBS 339.88</strain>
    </source>
</reference>
<name>A0A067TQU3_GALM3</name>